<name>A0A1E8Q9M2_9MYCO</name>
<comment type="caution">
    <text evidence="2">The sequence shown here is derived from an EMBL/GenBank/DDBJ whole genome shotgun (WGS) entry which is preliminary data.</text>
</comment>
<dbReference type="Pfam" id="PF12802">
    <property type="entry name" value="MarR_2"/>
    <property type="match status" value="1"/>
</dbReference>
<dbReference type="SMART" id="SM00347">
    <property type="entry name" value="HTH_MARR"/>
    <property type="match status" value="1"/>
</dbReference>
<dbReference type="EMBL" id="MCHX01000010">
    <property type="protein sequence ID" value="OFJ54694.1"/>
    <property type="molecule type" value="Genomic_DNA"/>
</dbReference>
<dbReference type="InterPro" id="IPR039422">
    <property type="entry name" value="MarR/SlyA-like"/>
</dbReference>
<reference evidence="2 3" key="1">
    <citation type="submission" date="2016-09" db="EMBL/GenBank/DDBJ databases">
        <title>genome sequence of Mycobacterium sp. 739 SCH.</title>
        <authorList>
            <person name="Greninger A.L."/>
            <person name="Qin X."/>
            <person name="Jerome K."/>
            <person name="Vora S."/>
            <person name="Quinn K."/>
        </authorList>
    </citation>
    <scope>NUCLEOTIDE SEQUENCE [LARGE SCALE GENOMIC DNA]</scope>
    <source>
        <strain evidence="2 3">SCH</strain>
    </source>
</reference>
<evidence type="ECO:0000313" key="3">
    <source>
        <dbReference type="Proteomes" id="UP000178953"/>
    </source>
</evidence>
<dbReference type="AlphaFoldDB" id="A0A1E8Q9M2"/>
<proteinExistence type="predicted"/>
<dbReference type="PANTHER" id="PTHR33164">
    <property type="entry name" value="TRANSCRIPTIONAL REGULATOR, MARR FAMILY"/>
    <property type="match status" value="1"/>
</dbReference>
<dbReference type="GO" id="GO:0003700">
    <property type="term" value="F:DNA-binding transcription factor activity"/>
    <property type="evidence" value="ECO:0007669"/>
    <property type="project" value="InterPro"/>
</dbReference>
<accession>A0A1E8Q9M2</accession>
<sequence length="145" mass="15242">MSTVEAGAGYLVKRVQQALRRRCDAALRPSGLSMAQYTALRALADHPDASASDLARLCFVTRQSLQDVLGGLRAAGLVDGDATRRRGRSVALTLTGEGSARLAAGHEAVLAVEDEMCRGLDATARDRLAEALTTCAHNLEADPAP</sequence>
<feature type="domain" description="HTH marR-type" evidence="1">
    <location>
        <begin position="5"/>
        <end position="137"/>
    </location>
</feature>
<dbReference type="InterPro" id="IPR000835">
    <property type="entry name" value="HTH_MarR-typ"/>
</dbReference>
<dbReference type="OrthoDB" id="3177763at2"/>
<dbReference type="RefSeq" id="WP_070352189.1">
    <property type="nucleotide sequence ID" value="NZ_CP043474.1"/>
</dbReference>
<protein>
    <submittedName>
        <fullName evidence="2">MarR family transcriptional regulator</fullName>
    </submittedName>
</protein>
<evidence type="ECO:0000313" key="2">
    <source>
        <dbReference type="EMBL" id="OFJ54694.1"/>
    </source>
</evidence>
<dbReference type="InterPro" id="IPR036390">
    <property type="entry name" value="WH_DNA-bd_sf"/>
</dbReference>
<dbReference type="InterPro" id="IPR036388">
    <property type="entry name" value="WH-like_DNA-bd_sf"/>
</dbReference>
<dbReference type="PANTHER" id="PTHR33164:SF43">
    <property type="entry name" value="HTH-TYPE TRANSCRIPTIONAL REPRESSOR YETL"/>
    <property type="match status" value="1"/>
</dbReference>
<gene>
    <name evidence="2" type="ORF">BEL07_05960</name>
</gene>
<keyword evidence="3" id="KW-1185">Reference proteome</keyword>
<dbReference type="Gene3D" id="1.10.10.10">
    <property type="entry name" value="Winged helix-like DNA-binding domain superfamily/Winged helix DNA-binding domain"/>
    <property type="match status" value="1"/>
</dbReference>
<dbReference type="PROSITE" id="PS50995">
    <property type="entry name" value="HTH_MARR_2"/>
    <property type="match status" value="1"/>
</dbReference>
<organism evidence="2 3">
    <name type="scientific">Mycolicibacterium grossiae</name>
    <dbReference type="NCBI Taxonomy" id="1552759"/>
    <lineage>
        <taxon>Bacteria</taxon>
        <taxon>Bacillati</taxon>
        <taxon>Actinomycetota</taxon>
        <taxon>Actinomycetes</taxon>
        <taxon>Mycobacteriales</taxon>
        <taxon>Mycobacteriaceae</taxon>
        <taxon>Mycolicibacterium</taxon>
    </lineage>
</organism>
<evidence type="ECO:0000259" key="1">
    <source>
        <dbReference type="PROSITE" id="PS50995"/>
    </source>
</evidence>
<dbReference type="Proteomes" id="UP000178953">
    <property type="component" value="Unassembled WGS sequence"/>
</dbReference>
<dbReference type="GO" id="GO:0006950">
    <property type="term" value="P:response to stress"/>
    <property type="evidence" value="ECO:0007669"/>
    <property type="project" value="TreeGrafter"/>
</dbReference>
<dbReference type="SUPFAM" id="SSF46785">
    <property type="entry name" value="Winged helix' DNA-binding domain"/>
    <property type="match status" value="1"/>
</dbReference>